<reference evidence="2 3" key="1">
    <citation type="submission" date="2018-08" db="EMBL/GenBank/DDBJ databases">
        <title>Chitinophagaceae sp. K23C18032701, a novel bacterium isolated from forest soil.</title>
        <authorList>
            <person name="Wang C."/>
        </authorList>
    </citation>
    <scope>NUCLEOTIDE SEQUENCE [LARGE SCALE GENOMIC DNA]</scope>
    <source>
        <strain evidence="2 3">K23C18032701</strain>
    </source>
</reference>
<evidence type="ECO:0000313" key="2">
    <source>
        <dbReference type="EMBL" id="RFM30205.1"/>
    </source>
</evidence>
<protein>
    <submittedName>
        <fullName evidence="2">HEPN domain-containing protein</fullName>
    </submittedName>
</protein>
<dbReference type="EMBL" id="QTJU01000001">
    <property type="protein sequence ID" value="RFM30205.1"/>
    <property type="molecule type" value="Genomic_DNA"/>
</dbReference>
<feature type="domain" description="HEPN" evidence="1">
    <location>
        <begin position="185"/>
        <end position="305"/>
    </location>
</feature>
<dbReference type="SUPFAM" id="SSF81593">
    <property type="entry name" value="Nucleotidyltransferase substrate binding subunit/domain"/>
    <property type="match status" value="1"/>
</dbReference>
<dbReference type="AlphaFoldDB" id="A0A3E1NQK2"/>
<dbReference type="Pfam" id="PF05168">
    <property type="entry name" value="HEPN"/>
    <property type="match status" value="1"/>
</dbReference>
<dbReference type="PROSITE" id="PS50910">
    <property type="entry name" value="HEPN"/>
    <property type="match status" value="1"/>
</dbReference>
<sequence>MACKGLHLTCCLKRLWQCNCISHFSLLSYSKMENTSSLSGSLQESPFDQIIPVITQSVPVERIYLTGRQRHKIVVENIFNVFINPSTEESSYDLVVIVSAEERRSENELQDVIENRCKVIAPVNVLIMALPKFRQLLDVGHPFIFAVTHAAMLLFDSGTITATLNKLPDEKEFIEQSRADITGWSHSATVFLDGAGYYVQAGHPNMSAFMLHQATEHCLIGLIRTMTGYKVHTHNIDKLLRYARSYSLELNGLFPRNTPEEIHLFQLLQKAYVDARYKPTYTITQAEVLIITTRVQKIQTLVQEICHTQLNALENSINQAGIA</sequence>
<organism evidence="2 3">
    <name type="scientific">Deminuibacter soli</name>
    <dbReference type="NCBI Taxonomy" id="2291815"/>
    <lineage>
        <taxon>Bacteria</taxon>
        <taxon>Pseudomonadati</taxon>
        <taxon>Bacteroidota</taxon>
        <taxon>Chitinophagia</taxon>
        <taxon>Chitinophagales</taxon>
        <taxon>Chitinophagaceae</taxon>
        <taxon>Deminuibacter</taxon>
    </lineage>
</organism>
<evidence type="ECO:0000259" key="1">
    <source>
        <dbReference type="PROSITE" id="PS50910"/>
    </source>
</evidence>
<dbReference type="InterPro" id="IPR007842">
    <property type="entry name" value="HEPN_dom"/>
</dbReference>
<dbReference type="Gene3D" id="1.20.120.330">
    <property type="entry name" value="Nucleotidyltransferases domain 2"/>
    <property type="match status" value="1"/>
</dbReference>
<keyword evidence="3" id="KW-1185">Reference proteome</keyword>
<proteinExistence type="predicted"/>
<dbReference type="Proteomes" id="UP000261284">
    <property type="component" value="Unassembled WGS sequence"/>
</dbReference>
<evidence type="ECO:0000313" key="3">
    <source>
        <dbReference type="Proteomes" id="UP000261284"/>
    </source>
</evidence>
<accession>A0A3E1NQK2</accession>
<name>A0A3E1NQK2_9BACT</name>
<gene>
    <name evidence="2" type="ORF">DXN05_04335</name>
</gene>
<dbReference type="SMART" id="SM00748">
    <property type="entry name" value="HEPN"/>
    <property type="match status" value="1"/>
</dbReference>
<comment type="caution">
    <text evidence="2">The sequence shown here is derived from an EMBL/GenBank/DDBJ whole genome shotgun (WGS) entry which is preliminary data.</text>
</comment>